<proteinExistence type="predicted"/>
<dbReference type="Proteomes" id="UP000678545">
    <property type="component" value="Unassembled WGS sequence"/>
</dbReference>
<comment type="caution">
    <text evidence="1">The sequence shown here is derived from an EMBL/GenBank/DDBJ whole genome shotgun (WGS) entry which is preliminary data.</text>
</comment>
<evidence type="ECO:0000313" key="1">
    <source>
        <dbReference type="EMBL" id="MBR7800785.1"/>
    </source>
</evidence>
<reference evidence="1" key="1">
    <citation type="submission" date="2021-04" db="EMBL/GenBank/DDBJ databases">
        <title>novel species isolated from subtropical streams in China.</title>
        <authorList>
            <person name="Lu H."/>
        </authorList>
    </citation>
    <scope>NUCLEOTIDE SEQUENCE</scope>
    <source>
        <strain evidence="1">FT137W</strain>
    </source>
</reference>
<dbReference type="AlphaFoldDB" id="A0A941E1Q8"/>
<name>A0A941E1Q8_9BURK</name>
<organism evidence="1 2">
    <name type="scientific">Undibacterium fentianense</name>
    <dbReference type="NCBI Taxonomy" id="2828728"/>
    <lineage>
        <taxon>Bacteria</taxon>
        <taxon>Pseudomonadati</taxon>
        <taxon>Pseudomonadota</taxon>
        <taxon>Betaproteobacteria</taxon>
        <taxon>Burkholderiales</taxon>
        <taxon>Oxalobacteraceae</taxon>
        <taxon>Undibacterium</taxon>
    </lineage>
</organism>
<dbReference type="EMBL" id="JAGSPJ010000005">
    <property type="protein sequence ID" value="MBR7800785.1"/>
    <property type="molecule type" value="Genomic_DNA"/>
</dbReference>
<protein>
    <submittedName>
        <fullName evidence="1">Uncharacterized protein</fullName>
    </submittedName>
</protein>
<sequence length="139" mass="16388">MRFTPNQHGYYQLRWQGDVMIVNYSETWNEITVRKLHQEARQSWEARGLRSWGFLSDASEWTGATPQAIEEWWLFFEDGVQHGMRAFTGILSNELQALLLNRLTEKARALVPYQQSENIDQALNWLNQQGILDRPFEES</sequence>
<gene>
    <name evidence="1" type="ORF">KDM90_12315</name>
</gene>
<accession>A0A941E1Q8</accession>
<evidence type="ECO:0000313" key="2">
    <source>
        <dbReference type="Proteomes" id="UP000678545"/>
    </source>
</evidence>
<keyword evidence="2" id="KW-1185">Reference proteome</keyword>
<dbReference type="RefSeq" id="WP_212675922.1">
    <property type="nucleotide sequence ID" value="NZ_JAGSPJ010000005.1"/>
</dbReference>